<accession>A0ABS3L1F1</accession>
<organism evidence="1 2">
    <name type="scientific">Staphylococcus nepalensis</name>
    <dbReference type="NCBI Taxonomy" id="214473"/>
    <lineage>
        <taxon>Bacteria</taxon>
        <taxon>Bacillati</taxon>
        <taxon>Bacillota</taxon>
        <taxon>Bacilli</taxon>
        <taxon>Bacillales</taxon>
        <taxon>Staphylococcaceae</taxon>
        <taxon>Staphylococcus</taxon>
    </lineage>
</organism>
<sequence>MISNYNSYFIFKKISEILPRLSLDEVELEEWNQSYESFNFIFNRVSFKSRMAKKTPKKSGYFVAVWHKNSEYENEPFDFYEMKDKLIVNILDGNQKGQFIFSKEILAKKSIIRTDYSIGKMAFRVYPDWETNLNKAATLTQKWQSQYFIDLSDGLSEQEIKAQNVNKYLE</sequence>
<comment type="caution">
    <text evidence="1">The sequence shown here is derived from an EMBL/GenBank/DDBJ whole genome shotgun (WGS) entry which is preliminary data.</text>
</comment>
<reference evidence="1 2" key="1">
    <citation type="submission" date="2021-03" db="EMBL/GenBank/DDBJ databases">
        <title>Staphylococci and Mammaliicocci in bats.</title>
        <authorList>
            <person name="Fountain K."/>
        </authorList>
    </citation>
    <scope>NUCLEOTIDE SEQUENCE [LARGE SCALE GENOMIC DNA]</scope>
    <source>
        <strain evidence="1 2">18_1_E_SW</strain>
    </source>
</reference>
<gene>
    <name evidence="1" type="ORF">J3T88_05880</name>
</gene>
<evidence type="ECO:0000313" key="1">
    <source>
        <dbReference type="EMBL" id="MBO1226855.1"/>
    </source>
</evidence>
<proteinExistence type="predicted"/>
<keyword evidence="2" id="KW-1185">Reference proteome</keyword>
<dbReference type="PIRSF" id="PIRSF032285">
    <property type="entry name" value="UCP032285"/>
    <property type="match status" value="1"/>
</dbReference>
<dbReference type="Gene3D" id="3.40.1350.140">
    <property type="entry name" value="MepB-like"/>
    <property type="match status" value="1"/>
</dbReference>
<dbReference type="InterPro" id="IPR038231">
    <property type="entry name" value="MepB-like_sf"/>
</dbReference>
<protein>
    <submittedName>
        <fullName evidence="1">MepB family protein</fullName>
    </submittedName>
</protein>
<dbReference type="Proteomes" id="UP000664081">
    <property type="component" value="Unassembled WGS sequence"/>
</dbReference>
<dbReference type="Pfam" id="PF08877">
    <property type="entry name" value="MepB-like"/>
    <property type="match status" value="1"/>
</dbReference>
<dbReference type="InterPro" id="IPR011235">
    <property type="entry name" value="MepB-like"/>
</dbReference>
<name>A0ABS3L1F1_9STAP</name>
<evidence type="ECO:0000313" key="2">
    <source>
        <dbReference type="Proteomes" id="UP000664081"/>
    </source>
</evidence>
<dbReference type="EMBL" id="JAFNLT010000004">
    <property type="protein sequence ID" value="MBO1226855.1"/>
    <property type="molecule type" value="Genomic_DNA"/>
</dbReference>